<dbReference type="InterPro" id="IPR003593">
    <property type="entry name" value="AAA+_ATPase"/>
</dbReference>
<dbReference type="PANTHER" id="PTHR24220">
    <property type="entry name" value="IMPORT ATP-BINDING PROTEIN"/>
    <property type="match status" value="1"/>
</dbReference>
<dbReference type="GO" id="GO:0098796">
    <property type="term" value="C:membrane protein complex"/>
    <property type="evidence" value="ECO:0007669"/>
    <property type="project" value="UniProtKB-ARBA"/>
</dbReference>
<sequence length="229" mass="25365">MALIELQEIRKHYRMGDETVKALDGVTLDIEAGSYAAVLGPSGSGKSTLMHLLGFMDFPTSGTMLFDGDDVSRLSPSKRAWYRANRLGFVFQTFNLLPRLSVLENVRLPLDYARQARNANDLAREALDRVGMSHRIEHRPGQLSGGERQRVAIARALVNQPKLILADEPTGNLDTKNVERVMELFDALVDEGQTLIIVTHDLEVAQHARSIILVRDGHLVGTEEGGHSE</sequence>
<reference evidence="6" key="2">
    <citation type="submission" date="2020-09" db="EMBL/GenBank/DDBJ databases">
        <authorList>
            <person name="Sun Q."/>
            <person name="Kim S."/>
        </authorList>
    </citation>
    <scope>NUCLEOTIDE SEQUENCE</scope>
    <source>
        <strain evidence="6">KCTC 12870</strain>
    </source>
</reference>
<dbReference type="FunFam" id="3.40.50.300:FF:000032">
    <property type="entry name" value="Export ABC transporter ATP-binding protein"/>
    <property type="match status" value="1"/>
</dbReference>
<name>A0A8J3GFF8_9BACT</name>
<protein>
    <submittedName>
        <fullName evidence="6">ABC transporter ATP-binding protein</fullName>
    </submittedName>
</protein>
<dbReference type="EMBL" id="BMXG01000025">
    <property type="protein sequence ID" value="GHC11152.1"/>
    <property type="molecule type" value="Genomic_DNA"/>
</dbReference>
<dbReference type="PROSITE" id="PS50893">
    <property type="entry name" value="ABC_TRANSPORTER_2"/>
    <property type="match status" value="1"/>
</dbReference>
<dbReference type="RefSeq" id="WP_189516807.1">
    <property type="nucleotide sequence ID" value="NZ_BMXG01000025.1"/>
</dbReference>
<accession>A0A8J3GFF8</accession>
<evidence type="ECO:0000256" key="1">
    <source>
        <dbReference type="ARBA" id="ARBA00022448"/>
    </source>
</evidence>
<dbReference type="Proteomes" id="UP000642829">
    <property type="component" value="Unassembled WGS sequence"/>
</dbReference>
<evidence type="ECO:0000259" key="5">
    <source>
        <dbReference type="PROSITE" id="PS50893"/>
    </source>
</evidence>
<evidence type="ECO:0000313" key="7">
    <source>
        <dbReference type="Proteomes" id="UP000642829"/>
    </source>
</evidence>
<dbReference type="GO" id="GO:0016887">
    <property type="term" value="F:ATP hydrolysis activity"/>
    <property type="evidence" value="ECO:0007669"/>
    <property type="project" value="InterPro"/>
</dbReference>
<evidence type="ECO:0000256" key="3">
    <source>
        <dbReference type="ARBA" id="ARBA00022840"/>
    </source>
</evidence>
<keyword evidence="7" id="KW-1185">Reference proteome</keyword>
<proteinExistence type="inferred from homology"/>
<dbReference type="GO" id="GO:0022857">
    <property type="term" value="F:transmembrane transporter activity"/>
    <property type="evidence" value="ECO:0007669"/>
    <property type="project" value="TreeGrafter"/>
</dbReference>
<dbReference type="SUPFAM" id="SSF52540">
    <property type="entry name" value="P-loop containing nucleoside triphosphate hydrolases"/>
    <property type="match status" value="1"/>
</dbReference>
<dbReference type="GO" id="GO:0005886">
    <property type="term" value="C:plasma membrane"/>
    <property type="evidence" value="ECO:0007669"/>
    <property type="project" value="TreeGrafter"/>
</dbReference>
<dbReference type="GO" id="GO:0005524">
    <property type="term" value="F:ATP binding"/>
    <property type="evidence" value="ECO:0007669"/>
    <property type="project" value="UniProtKB-KW"/>
</dbReference>
<dbReference type="PROSITE" id="PS00211">
    <property type="entry name" value="ABC_TRANSPORTER_1"/>
    <property type="match status" value="1"/>
</dbReference>
<dbReference type="Gene3D" id="3.40.50.300">
    <property type="entry name" value="P-loop containing nucleotide triphosphate hydrolases"/>
    <property type="match status" value="1"/>
</dbReference>
<evidence type="ECO:0000256" key="2">
    <source>
        <dbReference type="ARBA" id="ARBA00022741"/>
    </source>
</evidence>
<dbReference type="Pfam" id="PF00005">
    <property type="entry name" value="ABC_tran"/>
    <property type="match status" value="1"/>
</dbReference>
<dbReference type="InterPro" id="IPR003439">
    <property type="entry name" value="ABC_transporter-like_ATP-bd"/>
</dbReference>
<organism evidence="6 7">
    <name type="scientific">Cerasicoccus arenae</name>
    <dbReference type="NCBI Taxonomy" id="424488"/>
    <lineage>
        <taxon>Bacteria</taxon>
        <taxon>Pseudomonadati</taxon>
        <taxon>Verrucomicrobiota</taxon>
        <taxon>Opitutia</taxon>
        <taxon>Puniceicoccales</taxon>
        <taxon>Cerasicoccaceae</taxon>
        <taxon>Cerasicoccus</taxon>
    </lineage>
</organism>
<evidence type="ECO:0000313" key="6">
    <source>
        <dbReference type="EMBL" id="GHC11152.1"/>
    </source>
</evidence>
<dbReference type="InterPro" id="IPR017871">
    <property type="entry name" value="ABC_transporter-like_CS"/>
</dbReference>
<dbReference type="InterPro" id="IPR015854">
    <property type="entry name" value="ABC_transpr_LolD-like"/>
</dbReference>
<dbReference type="AlphaFoldDB" id="A0A8J3GFF8"/>
<comment type="similarity">
    <text evidence="4">Belongs to the ABC transporter superfamily. Macrolide exporter (TC 3.A.1.122) family.</text>
</comment>
<keyword evidence="3 6" id="KW-0067">ATP-binding</keyword>
<dbReference type="SMART" id="SM00382">
    <property type="entry name" value="AAA"/>
    <property type="match status" value="1"/>
</dbReference>
<keyword evidence="1" id="KW-0813">Transport</keyword>
<dbReference type="InterPro" id="IPR027417">
    <property type="entry name" value="P-loop_NTPase"/>
</dbReference>
<dbReference type="InterPro" id="IPR017911">
    <property type="entry name" value="MacB-like_ATP-bd"/>
</dbReference>
<comment type="caution">
    <text evidence="6">The sequence shown here is derived from an EMBL/GenBank/DDBJ whole genome shotgun (WGS) entry which is preliminary data.</text>
</comment>
<reference evidence="6" key="1">
    <citation type="journal article" date="2014" name="Int. J. Syst. Evol. Microbiol.">
        <title>Complete genome sequence of Corynebacterium casei LMG S-19264T (=DSM 44701T), isolated from a smear-ripened cheese.</title>
        <authorList>
            <consortium name="US DOE Joint Genome Institute (JGI-PGF)"/>
            <person name="Walter F."/>
            <person name="Albersmeier A."/>
            <person name="Kalinowski J."/>
            <person name="Ruckert C."/>
        </authorList>
    </citation>
    <scope>NUCLEOTIDE SEQUENCE</scope>
    <source>
        <strain evidence="6">KCTC 12870</strain>
    </source>
</reference>
<dbReference type="PANTHER" id="PTHR24220:SF86">
    <property type="entry name" value="ABC TRANSPORTER ABCH.1"/>
    <property type="match status" value="1"/>
</dbReference>
<keyword evidence="2" id="KW-0547">Nucleotide-binding</keyword>
<evidence type="ECO:0000256" key="4">
    <source>
        <dbReference type="ARBA" id="ARBA00038388"/>
    </source>
</evidence>
<feature type="domain" description="ABC transporter" evidence="5">
    <location>
        <begin position="4"/>
        <end position="229"/>
    </location>
</feature>
<dbReference type="CDD" id="cd03255">
    <property type="entry name" value="ABC_MJ0796_LolCDE_FtsE"/>
    <property type="match status" value="1"/>
</dbReference>
<gene>
    <name evidence="6" type="ORF">GCM10007047_30570</name>
</gene>